<accession>M2N2H1</accession>
<feature type="non-terminal residue" evidence="1">
    <location>
        <position position="195"/>
    </location>
</feature>
<sequence>RSPSPRQRPRGVPEADEVYVLTVQTDKGHHDRMTRLRTRYFPAHLNKLEAHLTLFHALPASKLQGSIIPALEDVASRTSPYKVVASKVMRMKRGMGIVIAKNQGASQTQQVHRQLKGRWEAEGWLSEQDRGGCHVHYTVMNKVDDEAEVIQAQQELERTFRADTGTAEGLGLWKYERGWWHWERGFSFDASQTVD</sequence>
<dbReference type="EMBL" id="KB445553">
    <property type="protein sequence ID" value="EMC98123.1"/>
    <property type="molecule type" value="Genomic_DNA"/>
</dbReference>
<dbReference type="Pfam" id="PF13563">
    <property type="entry name" value="2_5_RNA_ligase2"/>
    <property type="match status" value="1"/>
</dbReference>
<dbReference type="GeneID" id="19115114"/>
<organism evidence="1 2">
    <name type="scientific">Baudoinia panamericana (strain UAMH 10762)</name>
    <name type="common">Angels' share fungus</name>
    <name type="synonym">Baudoinia compniacensis (strain UAMH 10762)</name>
    <dbReference type="NCBI Taxonomy" id="717646"/>
    <lineage>
        <taxon>Eukaryota</taxon>
        <taxon>Fungi</taxon>
        <taxon>Dikarya</taxon>
        <taxon>Ascomycota</taxon>
        <taxon>Pezizomycotina</taxon>
        <taxon>Dothideomycetes</taxon>
        <taxon>Dothideomycetidae</taxon>
        <taxon>Mycosphaerellales</taxon>
        <taxon>Teratosphaeriaceae</taxon>
        <taxon>Baudoinia</taxon>
    </lineage>
</organism>
<dbReference type="Gene3D" id="3.90.1140.10">
    <property type="entry name" value="Cyclic phosphodiesterase"/>
    <property type="match status" value="1"/>
</dbReference>
<dbReference type="AlphaFoldDB" id="M2N2H1"/>
<dbReference type="OMA" id="HVTVQNK"/>
<reference evidence="1 2" key="1">
    <citation type="journal article" date="2012" name="PLoS Pathog.">
        <title>Diverse lifestyles and strategies of plant pathogenesis encoded in the genomes of eighteen Dothideomycetes fungi.</title>
        <authorList>
            <person name="Ohm R.A."/>
            <person name="Feau N."/>
            <person name="Henrissat B."/>
            <person name="Schoch C.L."/>
            <person name="Horwitz B.A."/>
            <person name="Barry K.W."/>
            <person name="Condon B.J."/>
            <person name="Copeland A.C."/>
            <person name="Dhillon B."/>
            <person name="Glaser F."/>
            <person name="Hesse C.N."/>
            <person name="Kosti I."/>
            <person name="LaButti K."/>
            <person name="Lindquist E.A."/>
            <person name="Lucas S."/>
            <person name="Salamov A.A."/>
            <person name="Bradshaw R.E."/>
            <person name="Ciuffetti L."/>
            <person name="Hamelin R.C."/>
            <person name="Kema G.H.J."/>
            <person name="Lawrence C."/>
            <person name="Scott J.A."/>
            <person name="Spatafora J.W."/>
            <person name="Turgeon B.G."/>
            <person name="de Wit P.J.G.M."/>
            <person name="Zhong S."/>
            <person name="Goodwin S.B."/>
            <person name="Grigoriev I.V."/>
        </authorList>
    </citation>
    <scope>NUCLEOTIDE SEQUENCE [LARGE SCALE GENOMIC DNA]</scope>
    <source>
        <strain evidence="1 2">UAMH 10762</strain>
    </source>
</reference>
<evidence type="ECO:0000313" key="1">
    <source>
        <dbReference type="EMBL" id="EMC98123.1"/>
    </source>
</evidence>
<dbReference type="HOGENOM" id="CLU_075843_1_0_1"/>
<evidence type="ECO:0000313" key="2">
    <source>
        <dbReference type="Proteomes" id="UP000011761"/>
    </source>
</evidence>
<dbReference type="Proteomes" id="UP000011761">
    <property type="component" value="Unassembled WGS sequence"/>
</dbReference>
<proteinExistence type="predicted"/>
<name>M2N2H1_BAUPA</name>
<feature type="non-terminal residue" evidence="1">
    <location>
        <position position="1"/>
    </location>
</feature>
<gene>
    <name evidence="1" type="ORF">BAUCODRAFT_51958</name>
</gene>
<protein>
    <submittedName>
        <fullName evidence="1">Uncharacterized protein</fullName>
    </submittedName>
</protein>
<dbReference type="KEGG" id="bcom:BAUCODRAFT_51958"/>
<dbReference type="RefSeq" id="XP_007674546.1">
    <property type="nucleotide sequence ID" value="XM_007676356.1"/>
</dbReference>
<dbReference type="STRING" id="717646.M2N2H1"/>
<dbReference type="OrthoDB" id="5364416at2759"/>
<keyword evidence="2" id="KW-1185">Reference proteome</keyword>
<dbReference type="eggNOG" id="ENOG502SCFP">
    <property type="taxonomic scope" value="Eukaryota"/>
</dbReference>